<reference evidence="11" key="1">
    <citation type="journal article" date="2015" name="Nature">
        <title>Complex archaea that bridge the gap between prokaryotes and eukaryotes.</title>
        <authorList>
            <person name="Spang A."/>
            <person name="Saw J.H."/>
            <person name="Jorgensen S.L."/>
            <person name="Zaremba-Niedzwiedzka K."/>
            <person name="Martijn J."/>
            <person name="Lind A.E."/>
            <person name="van Eijk R."/>
            <person name="Schleper C."/>
            <person name="Guy L."/>
            <person name="Ettema T.J."/>
        </authorList>
    </citation>
    <scope>NUCLEOTIDE SEQUENCE</scope>
</reference>
<evidence type="ECO:0000256" key="8">
    <source>
        <dbReference type="ARBA" id="ARBA00023239"/>
    </source>
</evidence>
<organism evidence="11">
    <name type="scientific">marine sediment metagenome</name>
    <dbReference type="NCBI Taxonomy" id="412755"/>
    <lineage>
        <taxon>unclassified sequences</taxon>
        <taxon>metagenomes</taxon>
        <taxon>ecological metagenomes</taxon>
    </lineage>
</organism>
<comment type="function">
    <text evidence="1">Catalyzes the condensation of (S)-aspartate-beta-semialdehyde [(S)-ASA] and pyruvate to 4-hydroxy-tetrahydrodipicolinate (HTPA).</text>
</comment>
<evidence type="ECO:0000256" key="10">
    <source>
        <dbReference type="ARBA" id="ARBA00047836"/>
    </source>
</evidence>
<dbReference type="PANTHER" id="PTHR12128">
    <property type="entry name" value="DIHYDRODIPICOLINATE SYNTHASE"/>
    <property type="match status" value="1"/>
</dbReference>
<keyword evidence="4" id="KW-0963">Cytoplasm</keyword>
<dbReference type="InterPro" id="IPR002220">
    <property type="entry name" value="DapA-like"/>
</dbReference>
<evidence type="ECO:0000256" key="1">
    <source>
        <dbReference type="ARBA" id="ARBA00003294"/>
    </source>
</evidence>
<keyword evidence="7" id="KW-0457">Lysine biosynthesis</keyword>
<evidence type="ECO:0000256" key="7">
    <source>
        <dbReference type="ARBA" id="ARBA00023154"/>
    </source>
</evidence>
<evidence type="ECO:0000256" key="9">
    <source>
        <dbReference type="ARBA" id="ARBA00023270"/>
    </source>
</evidence>
<gene>
    <name evidence="11" type="ORF">LCGC14_2899770</name>
</gene>
<evidence type="ECO:0000256" key="5">
    <source>
        <dbReference type="ARBA" id="ARBA00022605"/>
    </source>
</evidence>
<name>A0A0F9AKW3_9ZZZZ</name>
<dbReference type="EMBL" id="LAZR01057055">
    <property type="protein sequence ID" value="KKK72846.1"/>
    <property type="molecule type" value="Genomic_DNA"/>
</dbReference>
<feature type="non-terminal residue" evidence="11">
    <location>
        <position position="1"/>
    </location>
</feature>
<evidence type="ECO:0000313" key="11">
    <source>
        <dbReference type="EMBL" id="KKK72846.1"/>
    </source>
</evidence>
<evidence type="ECO:0000256" key="3">
    <source>
        <dbReference type="ARBA" id="ARBA00012086"/>
    </source>
</evidence>
<comment type="catalytic activity">
    <reaction evidence="10">
        <text>L-aspartate 4-semialdehyde + pyruvate = (2S,4S)-4-hydroxy-2,3,4,5-tetrahydrodipicolinate + H2O + H(+)</text>
        <dbReference type="Rhea" id="RHEA:34171"/>
        <dbReference type="ChEBI" id="CHEBI:15361"/>
        <dbReference type="ChEBI" id="CHEBI:15377"/>
        <dbReference type="ChEBI" id="CHEBI:15378"/>
        <dbReference type="ChEBI" id="CHEBI:67139"/>
        <dbReference type="ChEBI" id="CHEBI:537519"/>
        <dbReference type="EC" id="4.3.3.7"/>
    </reaction>
</comment>
<dbReference type="NCBIfam" id="TIGR00674">
    <property type="entry name" value="dapA"/>
    <property type="match status" value="1"/>
</dbReference>
<dbReference type="Pfam" id="PF00701">
    <property type="entry name" value="DHDPS"/>
    <property type="match status" value="1"/>
</dbReference>
<comment type="caution">
    <text evidence="11">The sequence shown here is derived from an EMBL/GenBank/DDBJ whole genome shotgun (WGS) entry which is preliminary data.</text>
</comment>
<dbReference type="GO" id="GO:0019877">
    <property type="term" value="P:diaminopimelate biosynthetic process"/>
    <property type="evidence" value="ECO:0007669"/>
    <property type="project" value="UniProtKB-KW"/>
</dbReference>
<dbReference type="InterPro" id="IPR005263">
    <property type="entry name" value="DapA"/>
</dbReference>
<accession>A0A0F9AKW3</accession>
<dbReference type="GO" id="GO:0009089">
    <property type="term" value="P:lysine biosynthetic process via diaminopimelate"/>
    <property type="evidence" value="ECO:0007669"/>
    <property type="project" value="UniProtKB-UniPathway"/>
</dbReference>
<dbReference type="GO" id="GO:0008840">
    <property type="term" value="F:4-hydroxy-tetrahydrodipicolinate synthase activity"/>
    <property type="evidence" value="ECO:0007669"/>
    <property type="project" value="UniProtKB-EC"/>
</dbReference>
<proteinExistence type="predicted"/>
<keyword evidence="8" id="KW-0456">Lyase</keyword>
<comment type="pathway">
    <text evidence="2">Amino-acid biosynthesis; L-lysine biosynthesis via DAP pathway; (S)-tetrahydrodipicolinate from L-aspartate: step 3/4.</text>
</comment>
<dbReference type="AlphaFoldDB" id="A0A0F9AKW3"/>
<dbReference type="PRINTS" id="PR00146">
    <property type="entry name" value="DHPICSNTHASE"/>
</dbReference>
<evidence type="ECO:0000256" key="2">
    <source>
        <dbReference type="ARBA" id="ARBA00005120"/>
    </source>
</evidence>
<dbReference type="InterPro" id="IPR013785">
    <property type="entry name" value="Aldolase_TIM"/>
</dbReference>
<dbReference type="InterPro" id="IPR020625">
    <property type="entry name" value="Schiff_base-form_aldolases_AS"/>
</dbReference>
<dbReference type="SUPFAM" id="SSF51569">
    <property type="entry name" value="Aldolase"/>
    <property type="match status" value="1"/>
</dbReference>
<dbReference type="PANTHER" id="PTHR12128:SF66">
    <property type="entry name" value="4-HYDROXY-2-OXOGLUTARATE ALDOLASE, MITOCHONDRIAL"/>
    <property type="match status" value="1"/>
</dbReference>
<keyword evidence="5" id="KW-0028">Amino-acid biosynthesis</keyword>
<protein>
    <recommendedName>
        <fullName evidence="3">4-hydroxy-tetrahydrodipicolinate synthase</fullName>
        <ecNumber evidence="3">4.3.3.7</ecNumber>
    </recommendedName>
</protein>
<dbReference type="PROSITE" id="PS00666">
    <property type="entry name" value="DHDPS_2"/>
    <property type="match status" value="1"/>
</dbReference>
<evidence type="ECO:0000256" key="6">
    <source>
        <dbReference type="ARBA" id="ARBA00022915"/>
    </source>
</evidence>
<dbReference type="SMART" id="SM01130">
    <property type="entry name" value="DHDPS"/>
    <property type="match status" value="1"/>
</dbReference>
<dbReference type="GO" id="GO:0005829">
    <property type="term" value="C:cytosol"/>
    <property type="evidence" value="ECO:0007669"/>
    <property type="project" value="TreeGrafter"/>
</dbReference>
<dbReference type="EC" id="4.3.3.7" evidence="3"/>
<sequence>RVYGLLLTVPYYNKPTQEGLYRHFEAIAGATRLPCVLYNIPSRTGVNMAAETTVRLSRVPNVVGVKEASGDLAQIARIIDGAGEEFRVWSGDDAMTLHILAVGGYGVIAVVSHLAGAQMHQMIDDCLAGRIAEAAGVHRRLLPLMQTLMTTASNPAPVKYALNEIGFRVGAPRLPLVEPDRAGAERITAEVRRHHIDLAVTV</sequence>
<keyword evidence="6" id="KW-0220">Diaminopimelate biosynthesis</keyword>
<dbReference type="UniPathway" id="UPA00034">
    <property type="reaction ID" value="UER00017"/>
</dbReference>
<evidence type="ECO:0000256" key="4">
    <source>
        <dbReference type="ARBA" id="ARBA00022490"/>
    </source>
</evidence>
<dbReference type="Gene3D" id="3.20.20.70">
    <property type="entry name" value="Aldolase class I"/>
    <property type="match status" value="1"/>
</dbReference>
<keyword evidence="9" id="KW-0704">Schiff base</keyword>